<keyword evidence="3" id="KW-0804">Transcription</keyword>
<evidence type="ECO:0000256" key="4">
    <source>
        <dbReference type="SAM" id="MobiDB-lite"/>
    </source>
</evidence>
<evidence type="ECO:0000313" key="6">
    <source>
        <dbReference type="EMBL" id="MFK2876925.1"/>
    </source>
</evidence>
<dbReference type="Gene3D" id="2.10.109.10">
    <property type="entry name" value="Umud Fragment, subunit A"/>
    <property type="match status" value="1"/>
</dbReference>
<dbReference type="CDD" id="cd06529">
    <property type="entry name" value="S24_LexA-like"/>
    <property type="match status" value="1"/>
</dbReference>
<proteinExistence type="predicted"/>
<dbReference type="PANTHER" id="PTHR40661">
    <property type="match status" value="1"/>
</dbReference>
<comment type="caution">
    <text evidence="6">The sequence shown here is derived from an EMBL/GenBank/DDBJ whole genome shotgun (WGS) entry which is preliminary data.</text>
</comment>
<feature type="region of interest" description="Disordered" evidence="4">
    <location>
        <begin position="63"/>
        <end position="87"/>
    </location>
</feature>
<dbReference type="InterPro" id="IPR036286">
    <property type="entry name" value="LexA/Signal_pep-like_sf"/>
</dbReference>
<evidence type="ECO:0000313" key="7">
    <source>
        <dbReference type="Proteomes" id="UP001620339"/>
    </source>
</evidence>
<reference evidence="6 7" key="1">
    <citation type="submission" date="2020-10" db="EMBL/GenBank/DDBJ databases">
        <title>Phylogeny of dyella-like bacteria.</title>
        <authorList>
            <person name="Fu J."/>
        </authorList>
    </citation>
    <scope>NUCLEOTIDE SEQUENCE [LARGE SCALE GENOMIC DNA]</scope>
    <source>
        <strain evidence="6 7">KACC 19113</strain>
    </source>
</reference>
<keyword evidence="1" id="KW-0805">Transcription regulation</keyword>
<evidence type="ECO:0000256" key="2">
    <source>
        <dbReference type="ARBA" id="ARBA00023125"/>
    </source>
</evidence>
<name>A0ABW8J3R4_9GAMM</name>
<protein>
    <submittedName>
        <fullName evidence="6">Helix-turn-helix transcriptional regulator</fullName>
    </submittedName>
</protein>
<evidence type="ECO:0000256" key="1">
    <source>
        <dbReference type="ARBA" id="ARBA00023015"/>
    </source>
</evidence>
<accession>A0ABW8J3R4</accession>
<dbReference type="SUPFAM" id="SSF51306">
    <property type="entry name" value="LexA/Signal peptidase"/>
    <property type="match status" value="1"/>
</dbReference>
<keyword evidence="2" id="KW-0238">DNA-binding</keyword>
<dbReference type="Proteomes" id="UP001620339">
    <property type="component" value="Unassembled WGS sequence"/>
</dbReference>
<feature type="compositionally biased region" description="Basic and acidic residues" evidence="4">
    <location>
        <begin position="63"/>
        <end position="75"/>
    </location>
</feature>
<keyword evidence="7" id="KW-1185">Reference proteome</keyword>
<sequence>MTTVDTIRRANLALLVQKYGSQAALSRHIGKDRNQINQWLGKGSARDMDRETARMFEDKCEKERGWMDQPHDEATPAKVADSATRPDYVRAEQREVDGDMGDGRVNDEVPEVIRAVDYTSIFIRSLMGFVPSPSRLKLVRGIGDSMRPTIEPGESVLVDTGCRSFNGDGIYLVNSGTGEQIKRLQDKGGIVHVVSDNKAYESFSVNENTIIEGRVYLIHHLERVT</sequence>
<feature type="domain" description="Peptidase S24/S26A/S26B/S26C" evidence="5">
    <location>
        <begin position="128"/>
        <end position="215"/>
    </location>
</feature>
<dbReference type="RefSeq" id="WP_404612944.1">
    <property type="nucleotide sequence ID" value="NZ_JADIKK010000008.1"/>
</dbReference>
<dbReference type="Pfam" id="PF00717">
    <property type="entry name" value="Peptidase_S24"/>
    <property type="match status" value="1"/>
</dbReference>
<organism evidence="6 7">
    <name type="scientific">Rhodanobacter hydrolyticus</name>
    <dbReference type="NCBI Taxonomy" id="2250595"/>
    <lineage>
        <taxon>Bacteria</taxon>
        <taxon>Pseudomonadati</taxon>
        <taxon>Pseudomonadota</taxon>
        <taxon>Gammaproteobacteria</taxon>
        <taxon>Lysobacterales</taxon>
        <taxon>Rhodanobacteraceae</taxon>
        <taxon>Rhodanobacter</taxon>
    </lineage>
</organism>
<dbReference type="InterPro" id="IPR039418">
    <property type="entry name" value="LexA-like"/>
</dbReference>
<evidence type="ECO:0000259" key="5">
    <source>
        <dbReference type="Pfam" id="PF00717"/>
    </source>
</evidence>
<dbReference type="PANTHER" id="PTHR40661:SF3">
    <property type="entry name" value="FELS-1 PROPHAGE TRANSCRIPTIONAL REGULATOR"/>
    <property type="match status" value="1"/>
</dbReference>
<evidence type="ECO:0000256" key="3">
    <source>
        <dbReference type="ARBA" id="ARBA00023163"/>
    </source>
</evidence>
<dbReference type="InterPro" id="IPR015927">
    <property type="entry name" value="Peptidase_S24_S26A/B/C"/>
</dbReference>
<dbReference type="EMBL" id="JADIKK010000008">
    <property type="protein sequence ID" value="MFK2876925.1"/>
    <property type="molecule type" value="Genomic_DNA"/>
</dbReference>
<gene>
    <name evidence="6" type="ORF">ISP25_07595</name>
</gene>